<gene>
    <name evidence="3" type="ORF">GDO81_027233</name>
</gene>
<dbReference type="InterPro" id="IPR005441">
    <property type="entry name" value="Preproghrelin"/>
</dbReference>
<organism evidence="3 4">
    <name type="scientific">Engystomops pustulosus</name>
    <name type="common">Tungara frog</name>
    <name type="synonym">Physalaemus pustulosus</name>
    <dbReference type="NCBI Taxonomy" id="76066"/>
    <lineage>
        <taxon>Eukaryota</taxon>
        <taxon>Metazoa</taxon>
        <taxon>Chordata</taxon>
        <taxon>Craniata</taxon>
        <taxon>Vertebrata</taxon>
        <taxon>Euteleostomi</taxon>
        <taxon>Amphibia</taxon>
        <taxon>Batrachia</taxon>
        <taxon>Anura</taxon>
        <taxon>Neobatrachia</taxon>
        <taxon>Hyloidea</taxon>
        <taxon>Leptodactylidae</taxon>
        <taxon>Leiuperinae</taxon>
        <taxon>Engystomops</taxon>
    </lineage>
</organism>
<dbReference type="GO" id="GO:0031768">
    <property type="term" value="F:ghrelin receptor binding"/>
    <property type="evidence" value="ECO:0007669"/>
    <property type="project" value="TreeGrafter"/>
</dbReference>
<keyword evidence="4" id="KW-1185">Reference proteome</keyword>
<name>A0AAV6ZI09_ENGPU</name>
<feature type="compositionally biased region" description="Acidic residues" evidence="1">
    <location>
        <begin position="62"/>
        <end position="73"/>
    </location>
</feature>
<dbReference type="GO" id="GO:0016608">
    <property type="term" value="F:growth hormone-releasing hormone activity"/>
    <property type="evidence" value="ECO:0007669"/>
    <property type="project" value="InterPro"/>
</dbReference>
<dbReference type="PANTHER" id="PTHR14122">
    <property type="entry name" value="GHRELIN PRECURSOR"/>
    <property type="match status" value="1"/>
</dbReference>
<dbReference type="Proteomes" id="UP000824782">
    <property type="component" value="Unassembled WGS sequence"/>
</dbReference>
<feature type="signal peptide" evidence="2">
    <location>
        <begin position="1"/>
        <end position="24"/>
    </location>
</feature>
<evidence type="ECO:0000256" key="2">
    <source>
        <dbReference type="SAM" id="SignalP"/>
    </source>
</evidence>
<dbReference type="GO" id="GO:0050728">
    <property type="term" value="P:negative regulation of inflammatory response"/>
    <property type="evidence" value="ECO:0007669"/>
    <property type="project" value="TreeGrafter"/>
</dbReference>
<accession>A0AAV6ZI09</accession>
<keyword evidence="2" id="KW-0732">Signal</keyword>
<feature type="chain" id="PRO_5043843345" evidence="2">
    <location>
        <begin position="25"/>
        <end position="118"/>
    </location>
</feature>
<evidence type="ECO:0000313" key="4">
    <source>
        <dbReference type="Proteomes" id="UP000824782"/>
    </source>
</evidence>
<dbReference type="GO" id="GO:0032095">
    <property type="term" value="P:regulation of response to food"/>
    <property type="evidence" value="ECO:0007669"/>
    <property type="project" value="TreeGrafter"/>
</dbReference>
<comment type="caution">
    <text evidence="3">The sequence shown here is derived from an EMBL/GenBank/DDBJ whole genome shotgun (WGS) entry which is preliminary data.</text>
</comment>
<proteinExistence type="predicted"/>
<dbReference type="GO" id="GO:0060124">
    <property type="term" value="P:positive regulation of growth hormone secretion"/>
    <property type="evidence" value="ECO:0007669"/>
    <property type="project" value="TreeGrafter"/>
</dbReference>
<evidence type="ECO:0000256" key="1">
    <source>
        <dbReference type="SAM" id="MobiDB-lite"/>
    </source>
</evidence>
<dbReference type="AlphaFoldDB" id="A0AAV6ZI09"/>
<protein>
    <submittedName>
        <fullName evidence="3">Uncharacterized protein</fullName>
    </submittedName>
</protein>
<evidence type="ECO:0000313" key="3">
    <source>
        <dbReference type="EMBL" id="KAG8547878.1"/>
    </source>
</evidence>
<dbReference type="PANTHER" id="PTHR14122:SF1">
    <property type="entry name" value="APPETITE-REGULATING HORMONE"/>
    <property type="match status" value="1"/>
</dbReference>
<dbReference type="GO" id="GO:0005615">
    <property type="term" value="C:extracellular space"/>
    <property type="evidence" value="ECO:0007669"/>
    <property type="project" value="TreeGrafter"/>
</dbReference>
<sequence length="118" mass="13153">MMLGRFALCGVVLFCLLWPEDVDAGSSFLSPADMQKNAGKKIPKKLQYNNLHRRESGSSWEDPGDEGSEDPEEMEVAIPLDINLRLTAKQFQRQRAAIQDLLLGLFSSTPDTAEEQQA</sequence>
<reference evidence="3" key="1">
    <citation type="thesis" date="2020" institute="ProQuest LLC" country="789 East Eisenhower Parkway, Ann Arbor, MI, USA">
        <title>Comparative Genomics and Chromosome Evolution.</title>
        <authorList>
            <person name="Mudd A.B."/>
        </authorList>
    </citation>
    <scope>NUCLEOTIDE SEQUENCE</scope>
    <source>
        <strain evidence="3">237g6f4</strain>
        <tissue evidence="3">Blood</tissue>
    </source>
</reference>
<feature type="region of interest" description="Disordered" evidence="1">
    <location>
        <begin position="49"/>
        <end position="73"/>
    </location>
</feature>
<dbReference type="EMBL" id="WNYA01000581">
    <property type="protein sequence ID" value="KAG8547878.1"/>
    <property type="molecule type" value="Genomic_DNA"/>
</dbReference>
<dbReference type="GO" id="GO:0001696">
    <property type="term" value="P:gastric acid secretion"/>
    <property type="evidence" value="ECO:0007669"/>
    <property type="project" value="TreeGrafter"/>
</dbReference>